<dbReference type="EMBL" id="NHYE01005490">
    <property type="protein sequence ID" value="PPQ71726.1"/>
    <property type="molecule type" value="Genomic_DNA"/>
</dbReference>
<protein>
    <submittedName>
        <fullName evidence="1">Uncharacterized protein</fullName>
    </submittedName>
</protein>
<organism evidence="1 2">
    <name type="scientific">Gymnopilus dilepis</name>
    <dbReference type="NCBI Taxonomy" id="231916"/>
    <lineage>
        <taxon>Eukaryota</taxon>
        <taxon>Fungi</taxon>
        <taxon>Dikarya</taxon>
        <taxon>Basidiomycota</taxon>
        <taxon>Agaricomycotina</taxon>
        <taxon>Agaricomycetes</taxon>
        <taxon>Agaricomycetidae</taxon>
        <taxon>Agaricales</taxon>
        <taxon>Agaricineae</taxon>
        <taxon>Hymenogastraceae</taxon>
        <taxon>Gymnopilus</taxon>
    </lineage>
</organism>
<sequence>MSRPEAEKIQEELAEELLKQAKPIIGGPKEDLPNLKKNLPSTLEYIKVGFDTSYLDEIGIQFAFMVLVPEKTGELEALGRGDALSSDVQESRPVQFAVLKENISLIRMHVPLTMGMGGRFFVQAMLLHLLSTTIQADDGANALHTEIFSDFQMPRGSASNIVEPSFVDFLIIRCAEIAADSVLRMPQLFFMSGMSTFRPCFIYMTKEKIRKEIIFQAAISVNQFCKKQGVQHFRGCITNGEDWVFFAHNADPTDPEKATFSTLPHMDVDSEQSLARVLGLLADWVGVFREFNYP</sequence>
<dbReference type="Proteomes" id="UP000284706">
    <property type="component" value="Unassembled WGS sequence"/>
</dbReference>
<proteinExistence type="predicted"/>
<dbReference type="AlphaFoldDB" id="A0A409VZN1"/>
<reference evidence="1 2" key="1">
    <citation type="journal article" date="2018" name="Evol. Lett.">
        <title>Horizontal gene cluster transfer increased hallucinogenic mushroom diversity.</title>
        <authorList>
            <person name="Reynolds H.T."/>
            <person name="Vijayakumar V."/>
            <person name="Gluck-Thaler E."/>
            <person name="Korotkin H.B."/>
            <person name="Matheny P.B."/>
            <person name="Slot J.C."/>
        </authorList>
    </citation>
    <scope>NUCLEOTIDE SEQUENCE [LARGE SCALE GENOMIC DNA]</scope>
    <source>
        <strain evidence="1 2">SRW20</strain>
    </source>
</reference>
<evidence type="ECO:0000313" key="2">
    <source>
        <dbReference type="Proteomes" id="UP000284706"/>
    </source>
</evidence>
<evidence type="ECO:0000313" key="1">
    <source>
        <dbReference type="EMBL" id="PPQ71726.1"/>
    </source>
</evidence>
<name>A0A409VZN1_9AGAR</name>
<dbReference type="InParanoid" id="A0A409VZN1"/>
<gene>
    <name evidence="1" type="ORF">CVT26_007636</name>
</gene>
<keyword evidence="2" id="KW-1185">Reference proteome</keyword>
<accession>A0A409VZN1</accession>
<comment type="caution">
    <text evidence="1">The sequence shown here is derived from an EMBL/GenBank/DDBJ whole genome shotgun (WGS) entry which is preliminary data.</text>
</comment>
<dbReference type="OrthoDB" id="3248728at2759"/>